<name>A0AAE9YXZ8_9GAMM</name>
<evidence type="ECO:0000313" key="5">
    <source>
        <dbReference type="Proteomes" id="UP000032568"/>
    </source>
</evidence>
<keyword evidence="5" id="KW-1185">Reference proteome</keyword>
<dbReference type="InterPro" id="IPR050582">
    <property type="entry name" value="HAD-like_SerB"/>
</dbReference>
<evidence type="ECO:0000256" key="3">
    <source>
        <dbReference type="ARBA" id="ARBA00022842"/>
    </source>
</evidence>
<dbReference type="GO" id="GO:0016787">
    <property type="term" value="F:hydrolase activity"/>
    <property type="evidence" value="ECO:0007669"/>
    <property type="project" value="UniProtKB-KW"/>
</dbReference>
<dbReference type="PANTHER" id="PTHR43344:SF13">
    <property type="entry name" value="PHOSPHATASE RV3661-RELATED"/>
    <property type="match status" value="1"/>
</dbReference>
<evidence type="ECO:0000313" key="4">
    <source>
        <dbReference type="EMBL" id="WDE02495.1"/>
    </source>
</evidence>
<dbReference type="Gene3D" id="3.40.50.1000">
    <property type="entry name" value="HAD superfamily/HAD-like"/>
    <property type="match status" value="1"/>
</dbReference>
<dbReference type="EMBL" id="CP059736">
    <property type="protein sequence ID" value="WDE02495.1"/>
    <property type="molecule type" value="Genomic_DNA"/>
</dbReference>
<keyword evidence="1" id="KW-0479">Metal-binding</keyword>
<dbReference type="Proteomes" id="UP000032568">
    <property type="component" value="Chromosome pTact"/>
</dbReference>
<dbReference type="KEGG" id="tact:SG35_029235"/>
<protein>
    <submittedName>
        <fullName evidence="4">HAD-IB family hydrolase</fullName>
    </submittedName>
</protein>
<accession>A0AAE9YXZ8</accession>
<reference evidence="4 5" key="2">
    <citation type="journal article" date="2022" name="Mar. Drugs">
        <title>Bioassay-Guided Fractionation Leads to the Detection of Cholic Acid Generated by the Rare Thalassomonas sp.</title>
        <authorList>
            <person name="Pheiffer F."/>
            <person name="Schneider Y.K."/>
            <person name="Hansen E.H."/>
            <person name="Andersen J.H."/>
            <person name="Isaksson J."/>
            <person name="Busche T."/>
            <person name="R C."/>
            <person name="Kalinowski J."/>
            <person name="Zyl L.V."/>
            <person name="Trindade M."/>
        </authorList>
    </citation>
    <scope>NUCLEOTIDE SEQUENCE [LARGE SCALE GENOMIC DNA]</scope>
    <source>
        <strain evidence="4 5">A5K-106</strain>
    </source>
</reference>
<sequence length="221" mass="24663">MKPTPITAVFDLDFTLINTDSAEGWLAFLAEQKLPHSIQAIKECRQIMSDYDNGTMDMAAYLKSWFKPINGMQLTDVNGLTKQFAEQVVAPKIFARGMERLNWHLQQGHKVLIVSASPAIIVNPITKLFSVADSVGIENRLNGNLITDEVIEPFSFKEGKVLAVNLWLTSLSLAPDVVDYAYSDSINDVPLLQMAKQAMCINPDVRLTEVAKQQGWAISHW</sequence>
<dbReference type="RefSeq" id="WP_044833795.1">
    <property type="nucleotide sequence ID" value="NZ_CP059736.1"/>
</dbReference>
<evidence type="ECO:0000256" key="2">
    <source>
        <dbReference type="ARBA" id="ARBA00022801"/>
    </source>
</evidence>
<keyword evidence="3" id="KW-0460">Magnesium</keyword>
<evidence type="ECO:0000256" key="1">
    <source>
        <dbReference type="ARBA" id="ARBA00022723"/>
    </source>
</evidence>
<dbReference type="InterPro" id="IPR036412">
    <property type="entry name" value="HAD-like_sf"/>
</dbReference>
<dbReference type="InterPro" id="IPR023214">
    <property type="entry name" value="HAD_sf"/>
</dbReference>
<dbReference type="Pfam" id="PF12710">
    <property type="entry name" value="HAD"/>
    <property type="match status" value="1"/>
</dbReference>
<dbReference type="Gene3D" id="1.20.1440.100">
    <property type="entry name" value="SG protein - dephosphorylation function"/>
    <property type="match status" value="1"/>
</dbReference>
<keyword evidence="2 4" id="KW-0378">Hydrolase</keyword>
<reference evidence="4 5" key="1">
    <citation type="journal article" date="2015" name="Genome Announc.">
        <title>Draft Genome Sequences of Marine Isolates of Thalassomonas viridans and Thalassomonas actiniarum.</title>
        <authorList>
            <person name="Olonade I."/>
            <person name="van Zyl L.J."/>
            <person name="Trindade M."/>
        </authorList>
    </citation>
    <scope>NUCLEOTIDE SEQUENCE [LARGE SCALE GENOMIC DNA]</scope>
    <source>
        <strain evidence="4 5">A5K-106</strain>
    </source>
</reference>
<dbReference type="NCBIfam" id="TIGR01490">
    <property type="entry name" value="HAD-SF-IB-hyp1"/>
    <property type="match status" value="1"/>
</dbReference>
<proteinExistence type="predicted"/>
<dbReference type="CDD" id="cd02612">
    <property type="entry name" value="HAD_PGPPase"/>
    <property type="match status" value="1"/>
</dbReference>
<dbReference type="InterPro" id="IPR006385">
    <property type="entry name" value="HAD_hydro_SerB1"/>
</dbReference>
<dbReference type="AlphaFoldDB" id="A0AAE9YXZ8"/>
<dbReference type="GO" id="GO:0046872">
    <property type="term" value="F:metal ion binding"/>
    <property type="evidence" value="ECO:0007669"/>
    <property type="project" value="UniProtKB-KW"/>
</dbReference>
<gene>
    <name evidence="4" type="ORF">SG35_029235</name>
</gene>
<dbReference type="PANTHER" id="PTHR43344">
    <property type="entry name" value="PHOSPHOSERINE PHOSPHATASE"/>
    <property type="match status" value="1"/>
</dbReference>
<dbReference type="SUPFAM" id="SSF56784">
    <property type="entry name" value="HAD-like"/>
    <property type="match status" value="1"/>
</dbReference>
<dbReference type="NCBIfam" id="TIGR01488">
    <property type="entry name" value="HAD-SF-IB"/>
    <property type="match status" value="1"/>
</dbReference>
<organism evidence="4 5">
    <name type="scientific">Thalassomonas actiniarum</name>
    <dbReference type="NCBI Taxonomy" id="485447"/>
    <lineage>
        <taxon>Bacteria</taxon>
        <taxon>Pseudomonadati</taxon>
        <taxon>Pseudomonadota</taxon>
        <taxon>Gammaproteobacteria</taxon>
        <taxon>Alteromonadales</taxon>
        <taxon>Colwelliaceae</taxon>
        <taxon>Thalassomonas</taxon>
    </lineage>
</organism>